<feature type="compositionally biased region" description="Basic and acidic residues" evidence="1">
    <location>
        <begin position="196"/>
        <end position="206"/>
    </location>
</feature>
<feature type="compositionally biased region" description="Basic and acidic residues" evidence="1">
    <location>
        <begin position="63"/>
        <end position="74"/>
    </location>
</feature>
<evidence type="ECO:0000313" key="2">
    <source>
        <dbReference type="EMBL" id="CAA9382272.1"/>
    </source>
</evidence>
<sequence>GGHVVGLPDHRARHRRDTGHRRGVHHRGRSGARSSGSRARCCGMHARHGAPPGGGPDGPGGRAARERGRLRDHQVPRCRLSALDGLEHVAPPSRAARRHRRGHRLVVERDRIGNHPQPAQPQAHLVLLRFPAPVRPCVQARRDRADASPQCRLHGADLRRLRRLRRVRRAAARSRSRPAAAGRANPGTLRRGVRRARAEAGVRDPL</sequence>
<dbReference type="EMBL" id="CADCUN010000104">
    <property type="protein sequence ID" value="CAA9382272.1"/>
    <property type="molecule type" value="Genomic_DNA"/>
</dbReference>
<feature type="non-terminal residue" evidence="2">
    <location>
        <position position="1"/>
    </location>
</feature>
<dbReference type="AlphaFoldDB" id="A0A6J4NDN4"/>
<name>A0A6J4NDN4_9ACTN</name>
<organism evidence="2">
    <name type="scientific">uncultured Nocardioides sp</name>
    <dbReference type="NCBI Taxonomy" id="198441"/>
    <lineage>
        <taxon>Bacteria</taxon>
        <taxon>Bacillati</taxon>
        <taxon>Actinomycetota</taxon>
        <taxon>Actinomycetes</taxon>
        <taxon>Propionibacteriales</taxon>
        <taxon>Nocardioidaceae</taxon>
        <taxon>Nocardioides</taxon>
        <taxon>environmental samples</taxon>
    </lineage>
</organism>
<feature type="compositionally biased region" description="Low complexity" evidence="1">
    <location>
        <begin position="31"/>
        <end position="40"/>
    </location>
</feature>
<feature type="region of interest" description="Disordered" evidence="1">
    <location>
        <begin position="169"/>
        <end position="206"/>
    </location>
</feature>
<feature type="compositionally biased region" description="Basic residues" evidence="1">
    <location>
        <begin position="11"/>
        <end position="30"/>
    </location>
</feature>
<feature type="compositionally biased region" description="Gly residues" evidence="1">
    <location>
        <begin position="51"/>
        <end position="61"/>
    </location>
</feature>
<accession>A0A6J4NDN4</accession>
<feature type="non-terminal residue" evidence="2">
    <location>
        <position position="206"/>
    </location>
</feature>
<feature type="region of interest" description="Disordered" evidence="1">
    <location>
        <begin position="1"/>
        <end position="74"/>
    </location>
</feature>
<reference evidence="2" key="1">
    <citation type="submission" date="2020-02" db="EMBL/GenBank/DDBJ databases">
        <authorList>
            <person name="Meier V. D."/>
        </authorList>
    </citation>
    <scope>NUCLEOTIDE SEQUENCE</scope>
    <source>
        <strain evidence="2">AVDCRST_MAG60</strain>
    </source>
</reference>
<proteinExistence type="predicted"/>
<evidence type="ECO:0000256" key="1">
    <source>
        <dbReference type="SAM" id="MobiDB-lite"/>
    </source>
</evidence>
<gene>
    <name evidence="2" type="ORF">AVDCRST_MAG60-981</name>
</gene>
<protein>
    <submittedName>
        <fullName evidence="2">RhtB family transporter</fullName>
    </submittedName>
</protein>